<evidence type="ECO:0000256" key="1">
    <source>
        <dbReference type="SAM" id="Phobius"/>
    </source>
</evidence>
<organism evidence="2">
    <name type="scientific">uncultured Sporomusa sp</name>
    <dbReference type="NCBI Taxonomy" id="307249"/>
    <lineage>
        <taxon>Bacteria</taxon>
        <taxon>Bacillati</taxon>
        <taxon>Bacillota</taxon>
        <taxon>Negativicutes</taxon>
        <taxon>Selenomonadales</taxon>
        <taxon>Sporomusaceae</taxon>
        <taxon>Sporomusa</taxon>
        <taxon>environmental samples</taxon>
    </lineage>
</organism>
<sequence length="44" mass="5232">MKSTKIKRVDKNILLLIRYAPFYYIIITNYSELCSAKMCNTEKN</sequence>
<evidence type="ECO:0000313" key="2">
    <source>
        <dbReference type="EMBL" id="SCM80250.1"/>
    </source>
</evidence>
<reference evidence="2" key="1">
    <citation type="submission" date="2016-08" db="EMBL/GenBank/DDBJ databases">
        <authorList>
            <person name="Seilhamer J.J."/>
        </authorList>
    </citation>
    <scope>NUCLEOTIDE SEQUENCE</scope>
    <source>
        <strain evidence="2">86</strain>
    </source>
</reference>
<dbReference type="AlphaFoldDB" id="A0A212LS32"/>
<keyword evidence="1" id="KW-1133">Transmembrane helix</keyword>
<keyword evidence="1" id="KW-0472">Membrane</keyword>
<name>A0A212LS32_9FIRM</name>
<gene>
    <name evidence="2" type="ORF">KL86SPO_30428</name>
</gene>
<keyword evidence="1" id="KW-0812">Transmembrane</keyword>
<protein>
    <submittedName>
        <fullName evidence="2">Uncharacterized protein</fullName>
    </submittedName>
</protein>
<proteinExistence type="predicted"/>
<dbReference type="EMBL" id="FMJE01000003">
    <property type="protein sequence ID" value="SCM80250.1"/>
    <property type="molecule type" value="Genomic_DNA"/>
</dbReference>
<accession>A0A212LS32</accession>
<feature type="transmembrane region" description="Helical" evidence="1">
    <location>
        <begin position="12"/>
        <end position="30"/>
    </location>
</feature>